<keyword evidence="6" id="KW-1185">Reference proteome</keyword>
<dbReference type="InterPro" id="IPR008929">
    <property type="entry name" value="Chondroitin_lyas"/>
</dbReference>
<reference evidence="6" key="1">
    <citation type="submission" date="2016-10" db="EMBL/GenBank/DDBJ databases">
        <authorList>
            <person name="Varghese N."/>
            <person name="Submissions S."/>
        </authorList>
    </citation>
    <scope>NUCLEOTIDE SEQUENCE [LARGE SCALE GENOMIC DNA]</scope>
    <source>
        <strain evidence="6">UNC178MFTsu3.1</strain>
    </source>
</reference>
<evidence type="ECO:0000313" key="6">
    <source>
        <dbReference type="Proteomes" id="UP000199477"/>
    </source>
</evidence>
<dbReference type="Pfam" id="PF05426">
    <property type="entry name" value="Alginate_lyase"/>
    <property type="match status" value="1"/>
</dbReference>
<keyword evidence="2 5" id="KW-0456">Lyase</keyword>
<dbReference type="InterPro" id="IPR008397">
    <property type="entry name" value="Alginate_lyase_dom"/>
</dbReference>
<dbReference type="SUPFAM" id="SSF48230">
    <property type="entry name" value="Chondroitin AC/alginate lyase"/>
    <property type="match status" value="1"/>
</dbReference>
<dbReference type="STRING" id="500610.SAMN02799615_00012"/>
<evidence type="ECO:0000259" key="4">
    <source>
        <dbReference type="Pfam" id="PF05426"/>
    </source>
</evidence>
<feature type="chain" id="PRO_5011475476" evidence="3">
    <location>
        <begin position="28"/>
        <end position="465"/>
    </location>
</feature>
<gene>
    <name evidence="5" type="ORF">SAMN02799615_00012</name>
</gene>
<dbReference type="GO" id="GO:0042597">
    <property type="term" value="C:periplasmic space"/>
    <property type="evidence" value="ECO:0007669"/>
    <property type="project" value="InterPro"/>
</dbReference>
<dbReference type="Proteomes" id="UP000199477">
    <property type="component" value="Unassembled WGS sequence"/>
</dbReference>
<dbReference type="EMBL" id="FONH01000001">
    <property type="protein sequence ID" value="SFD98439.1"/>
    <property type="molecule type" value="Genomic_DNA"/>
</dbReference>
<feature type="domain" description="Alginate lyase" evidence="4">
    <location>
        <begin position="102"/>
        <end position="308"/>
    </location>
</feature>
<protein>
    <submittedName>
        <fullName evidence="5">Alginate lyase</fullName>
    </submittedName>
</protein>
<name>A0A1I1WTT1_9GAMM</name>
<dbReference type="GO" id="GO:0016829">
    <property type="term" value="F:lyase activity"/>
    <property type="evidence" value="ECO:0007669"/>
    <property type="project" value="UniProtKB-KW"/>
</dbReference>
<evidence type="ECO:0000256" key="1">
    <source>
        <dbReference type="ARBA" id="ARBA00022729"/>
    </source>
</evidence>
<accession>A0A1I1WTT1</accession>
<evidence type="ECO:0000256" key="3">
    <source>
        <dbReference type="SAM" id="SignalP"/>
    </source>
</evidence>
<feature type="signal peptide" evidence="3">
    <location>
        <begin position="1"/>
        <end position="27"/>
    </location>
</feature>
<evidence type="ECO:0000256" key="2">
    <source>
        <dbReference type="ARBA" id="ARBA00023239"/>
    </source>
</evidence>
<keyword evidence="1 3" id="KW-0732">Signal</keyword>
<dbReference type="Gene3D" id="1.50.10.100">
    <property type="entry name" value="Chondroitin AC/alginate lyase"/>
    <property type="match status" value="1"/>
</dbReference>
<proteinExistence type="predicted"/>
<dbReference type="AlphaFoldDB" id="A0A1I1WTT1"/>
<sequence length="465" mass="50124">MLPKAFPPLRILASLVMAAATCGMAHAAEPAAPVPATTTGVTAAFAHPGVMHTSEDLARIKAHLQQAPWSAGYLALKNDHYSSLTYQIRGGHCAKVVRDTPAQCMGEFNDDANAAYQQSLMWALSGDARYATKAIGILNAWSGTLKSIEGHDAPLAAGLNGFKFAAAAELIRYTKAGWSAHDIAAAEAMFRNVFYPVIKDFAPYANGNWDSSCMKAMMAIGVFTDDWGLFNRSLDYYYNGSSDGALTNYVINTSGETQESGRDQAHTQLGIGNLAEVAEVAWAQGFDLYAAQNNRLLAGFEYVASYNLGNTVPFVPMVDTTGKYRHNTISSDQRGAFRPIYEMVYNHYARRKDLSAPYTRQVALHLQPERRTPYADNNGFGTLLFTQDAIRLLNPRGTGGAPNGFAVCAKEGAACKVTSGTGLVAYGARGVWHYREVAVGQSISCSNAVFSDPLAGVVKTCSFQQ</sequence>
<organism evidence="5 6">
    <name type="scientific">Dyella marensis</name>
    <dbReference type="NCBI Taxonomy" id="500610"/>
    <lineage>
        <taxon>Bacteria</taxon>
        <taxon>Pseudomonadati</taxon>
        <taxon>Pseudomonadota</taxon>
        <taxon>Gammaproteobacteria</taxon>
        <taxon>Lysobacterales</taxon>
        <taxon>Rhodanobacteraceae</taxon>
        <taxon>Dyella</taxon>
    </lineage>
</organism>
<evidence type="ECO:0000313" key="5">
    <source>
        <dbReference type="EMBL" id="SFD98439.1"/>
    </source>
</evidence>